<dbReference type="SUPFAM" id="SSF51735">
    <property type="entry name" value="NAD(P)-binding Rossmann-fold domains"/>
    <property type="match status" value="2"/>
</dbReference>
<dbReference type="Gene3D" id="3.40.50.720">
    <property type="entry name" value="NAD(P)-binding Rossmann-like Domain"/>
    <property type="match status" value="1"/>
</dbReference>
<keyword evidence="4" id="KW-0511">Multifunctional enzyme</keyword>
<feature type="region of interest" description="N-terminal hotdog fold" evidence="5">
    <location>
        <begin position="937"/>
        <end position="1073"/>
    </location>
</feature>
<evidence type="ECO:0000313" key="10">
    <source>
        <dbReference type="EMBL" id="PWY66001.1"/>
    </source>
</evidence>
<dbReference type="Pfam" id="PF02801">
    <property type="entry name" value="Ketoacyl-synt_C"/>
    <property type="match status" value="1"/>
</dbReference>
<evidence type="ECO:0000256" key="5">
    <source>
        <dbReference type="PROSITE-ProRule" id="PRU01363"/>
    </source>
</evidence>
<accession>A0A317UXI8</accession>
<feature type="region of interest" description="C-terminal hotdog fold" evidence="5">
    <location>
        <begin position="1085"/>
        <end position="1240"/>
    </location>
</feature>
<dbReference type="InterPro" id="IPR049552">
    <property type="entry name" value="PKS_DH_N"/>
</dbReference>
<dbReference type="InterPro" id="IPR020806">
    <property type="entry name" value="PKS_PP-bd"/>
</dbReference>
<evidence type="ECO:0000313" key="11">
    <source>
        <dbReference type="Proteomes" id="UP000247233"/>
    </source>
</evidence>
<dbReference type="SMART" id="SM00822">
    <property type="entry name" value="PKS_KR"/>
    <property type="match status" value="1"/>
</dbReference>
<dbReference type="Gene3D" id="3.40.50.150">
    <property type="entry name" value="Vaccinia Virus protein VP39"/>
    <property type="match status" value="1"/>
</dbReference>
<dbReference type="Pfam" id="PF23297">
    <property type="entry name" value="ACP_SdgA_C"/>
    <property type="match status" value="1"/>
</dbReference>
<dbReference type="InterPro" id="IPR036291">
    <property type="entry name" value="NAD(P)-bd_dom_sf"/>
</dbReference>
<dbReference type="PROSITE" id="PS50075">
    <property type="entry name" value="CARRIER"/>
    <property type="match status" value="1"/>
</dbReference>
<name>A0A317UXI8_9EURO</name>
<feature type="region of interest" description="Disordered" evidence="6">
    <location>
        <begin position="1061"/>
        <end position="1090"/>
    </location>
</feature>
<dbReference type="VEuPathDB" id="FungiDB:BO70DRAFT_301957"/>
<dbReference type="InterPro" id="IPR049551">
    <property type="entry name" value="PKS_DH_C"/>
</dbReference>
<dbReference type="InterPro" id="IPR020841">
    <property type="entry name" value="PKS_Beta-ketoAc_synthase_dom"/>
</dbReference>
<dbReference type="InterPro" id="IPR016036">
    <property type="entry name" value="Malonyl_transacylase_ACP-bd"/>
</dbReference>
<dbReference type="GO" id="GO:0044550">
    <property type="term" value="P:secondary metabolite biosynthetic process"/>
    <property type="evidence" value="ECO:0007669"/>
    <property type="project" value="UniProtKB-ARBA"/>
</dbReference>
<evidence type="ECO:0000259" key="7">
    <source>
        <dbReference type="PROSITE" id="PS50075"/>
    </source>
</evidence>
<dbReference type="SMART" id="SM00826">
    <property type="entry name" value="PKS_DH"/>
    <property type="match status" value="1"/>
</dbReference>
<evidence type="ECO:0000259" key="9">
    <source>
        <dbReference type="PROSITE" id="PS52019"/>
    </source>
</evidence>
<dbReference type="InterPro" id="IPR036736">
    <property type="entry name" value="ACP-like_sf"/>
</dbReference>
<feature type="domain" description="PKS/mFAS DH" evidence="9">
    <location>
        <begin position="937"/>
        <end position="1240"/>
    </location>
</feature>
<dbReference type="PROSITE" id="PS00606">
    <property type="entry name" value="KS3_1"/>
    <property type="match status" value="1"/>
</dbReference>
<dbReference type="Proteomes" id="UP000247233">
    <property type="component" value="Unassembled WGS sequence"/>
</dbReference>
<dbReference type="InterPro" id="IPR016039">
    <property type="entry name" value="Thiolase-like"/>
</dbReference>
<dbReference type="InterPro" id="IPR032821">
    <property type="entry name" value="PKS_assoc"/>
</dbReference>
<dbReference type="SUPFAM" id="SSF55048">
    <property type="entry name" value="Probable ACP-binding domain of malonyl-CoA ACP transacylase"/>
    <property type="match status" value="1"/>
</dbReference>
<dbReference type="SUPFAM" id="SSF53335">
    <property type="entry name" value="S-adenosyl-L-methionine-dependent methyltransferases"/>
    <property type="match status" value="1"/>
</dbReference>
<dbReference type="Pfam" id="PF08659">
    <property type="entry name" value="KR"/>
    <property type="match status" value="1"/>
</dbReference>
<organism evidence="10 11">
    <name type="scientific">Aspergillus heteromorphus CBS 117.55</name>
    <dbReference type="NCBI Taxonomy" id="1448321"/>
    <lineage>
        <taxon>Eukaryota</taxon>
        <taxon>Fungi</taxon>
        <taxon>Dikarya</taxon>
        <taxon>Ascomycota</taxon>
        <taxon>Pezizomycotina</taxon>
        <taxon>Eurotiomycetes</taxon>
        <taxon>Eurotiomycetidae</taxon>
        <taxon>Eurotiales</taxon>
        <taxon>Aspergillaceae</taxon>
        <taxon>Aspergillus</taxon>
        <taxon>Aspergillus subgen. Circumdati</taxon>
    </lineage>
</organism>
<dbReference type="InterPro" id="IPR049900">
    <property type="entry name" value="PKS_mFAS_DH"/>
</dbReference>
<dbReference type="InterPro" id="IPR009081">
    <property type="entry name" value="PP-bd_ACP"/>
</dbReference>
<dbReference type="SMART" id="SM00823">
    <property type="entry name" value="PKS_PP"/>
    <property type="match status" value="1"/>
</dbReference>
<dbReference type="OrthoDB" id="329835at2759"/>
<dbReference type="InterPro" id="IPR014030">
    <property type="entry name" value="Ketoacyl_synth_N"/>
</dbReference>
<dbReference type="InterPro" id="IPR020807">
    <property type="entry name" value="PKS_DH"/>
</dbReference>
<dbReference type="InterPro" id="IPR001227">
    <property type="entry name" value="Ac_transferase_dom_sf"/>
</dbReference>
<dbReference type="InterPro" id="IPR016035">
    <property type="entry name" value="Acyl_Trfase/lysoPLipase"/>
</dbReference>
<dbReference type="Gene3D" id="1.10.1200.10">
    <property type="entry name" value="ACP-like"/>
    <property type="match status" value="1"/>
</dbReference>
<dbReference type="SUPFAM" id="SSF52151">
    <property type="entry name" value="FabD/lysophospholipase-like"/>
    <property type="match status" value="1"/>
</dbReference>
<dbReference type="InterPro" id="IPR013968">
    <property type="entry name" value="PKS_KR"/>
</dbReference>
<comment type="caution">
    <text evidence="10">The sequence shown here is derived from an EMBL/GenBank/DDBJ whole genome shotgun (WGS) entry which is preliminary data.</text>
</comment>
<dbReference type="InterPro" id="IPR014031">
    <property type="entry name" value="Ketoacyl_synth_C"/>
</dbReference>
<keyword evidence="11" id="KW-1185">Reference proteome</keyword>
<sequence>MALTPQTSDSPTSLASTRFVQEPIAVVGMACRLPGGSNSPNCLWEFLMRGGVAETAVPESRFHQRGHFDGSGKPRTMRPPGAMFMETVDPAAFDAKFFNIAPQDAVSMDPQQRILLEVIYEALENAGIPMEALSGENYGCYVGAHTGDYWDLFARDPDSRPPSVGLGVAATMLSNRVSHFLNIKGPSVPVDTACSSSLVAMDIACKALHNGEINGAIIAAASLILNPEYGCDVGSIRNTHSPTGRCHTFDAKADGYVRAEGTNAVILKRLDDALQAGDPIQAVIRGIANNHNGRTPGIASPSAEGQAAVVRQAYANANITDYSFTGYLECHGTGTLVGDPVEATGASSVFAASRPADQPLLMGSIKSNIGHSELPAGLSGLMKAVMILQTGQIPGNPTFLTPNPHIDFQTLRLQVSREATDFPSMPFRRVGVNCFGFGGSNSHAVMDEPAAVIQDYEAAYTWSHRAQALEAGDGGSRPYLLCFSANDETSLRSYLESMTQHLNKADVSLRLRDLAYTLGTRRSQLFHRAYIVSDQLHLQLPPAVYGKKNIRHPQIGFVFTGQGAQWPEMGRELMEVFEPARAAIRNLDSVLQCLANPPAWSLYDELTEPRSAEHVQQPEYSQPLVTALQIALIVLFRSWGVTPKTVVGHSSGEIAAAFAAGYLTEAEAIVVAYHRGQASKDRRHGAPLGMLAVGLGADEVSHSIKDVEDVQIACYNSPNSVTLSGTASSLHEVKERLTKAGAFARMLQVDMAYHSTFMSEIGETYERLLVQDLPPTSYAEASDTIKMYSSVSGTKQRQSPDIAYWKSNMISPVRFNEAVQSMISEESIDFLLEIGPSGALKGPISQILSSLSDTPSNKRYIPSLSRGNGSINATLAVAGQLYLAGLPIDMAQVNEDAEPRPPLVIVDLPNYSWNHTTKYWAECSASRDWRFKKFVHHDLLGSKVLGTSWHAPTFKKMANLSHVPWLQEYRVGGKVEFPRSGYIAMAVEAMFQISMMKEKGSAVVGVNELGYRLRDVRFEGGLVMQNDAESEMHLSMHPVRGSKGWYEFLVLSVQDDMTTEHASGQIRIQDPVATTASESDRGPLEHTTPGHLWDKAFAETGFDHGPAFRRLQKVETRAGMRHCRSLVALCDPPVPYDPQSLYPIHPAALEGIFQAITPVMCAGMRARLRESLVPSTIQNVIINPSGERSDTGLAVAGVYSGLGRQDTHSGSASLYDHATGSLLVEMEGVSYQPLDLGIDPIASQWLTRDLWIPDITALTRESIPRLRSEDPVTTVLELAAGQRQAPDILEIDIGWGDDESIWFHGPARLAHRRYGFVSADAAKVGQFQQRYGSEKNISFHAQNITAMSFDHKFDLIIVKAASEDETRLALEASKHLLSSDGHVLIAGRVDGFFAILSEIDSGLGFAKIVPIHYNESPYFLCTPKIHTTPKPVHIVFLEPNHLPPDMCTTLTKAGWEIITHTCPALEIPPSSTVLIIDEIFAPVLTQVSDEQWACLHRLITIGCKLLWVTQGAQKHVTEPDNALVWGLFRSIRSEDPSATIMALDVEGRDDPFAAQAVVHVLAQLERPRARWVADNEYAERDGVVYVHRVEPFRRLDEAMGGLQRLAVQDGFLSGLRGDGMSSQLLDGTFDSADRHVEMESAVTANEDASACALVPDLHPQTNLTHPPLTITTTTTTKPNSNNPVPTYLITGGLKGLCGSIALHLASQQPCHIIILSRSGCNDPRSQHILHQLHHLGSTTHPLTGSITRITDVRRAFSKSPTPLRGIIHGAMHLHDRPYDTMTSTEFHIALEAKIHGTWNLHNVAMEKGLSLDFFLLLSSISSVVGSKGQANYAAANCFMDAFAGYRRGLGERCMSVALGVVEDVGVVAGSEDLTSRHGGSVEVVGITEGGLLGIVDVAVGYQIQHQARGKAQERNGDDDISQLITGLRVPQDAEQSGLRFDLRFSRLFVGDTPAAAKSDPLTTAIQTFKNILHSETRQGLLESCLSALSLRLAQMLRWDEDQVEPGQPLSVYGLDSLAAVELRNWIRAEMGAVLKTKEIVMAASLIALGEGVVSRLGSRSGGGGEEL</sequence>
<keyword evidence="2" id="KW-0597">Phosphoprotein</keyword>
<gene>
    <name evidence="10" type="ORF">BO70DRAFT_301957</name>
</gene>
<feature type="domain" description="Carrier" evidence="7">
    <location>
        <begin position="1979"/>
        <end position="2056"/>
    </location>
</feature>
<dbReference type="PROSITE" id="PS52004">
    <property type="entry name" value="KS3_2"/>
    <property type="match status" value="1"/>
</dbReference>
<dbReference type="GeneID" id="37061964"/>
<dbReference type="GO" id="GO:0004312">
    <property type="term" value="F:fatty acid synthase activity"/>
    <property type="evidence" value="ECO:0007669"/>
    <property type="project" value="TreeGrafter"/>
</dbReference>
<keyword evidence="3" id="KW-0808">Transferase</keyword>
<dbReference type="Pfam" id="PF14765">
    <property type="entry name" value="PS-DH"/>
    <property type="match status" value="1"/>
</dbReference>
<comment type="caution">
    <text evidence="5">Lacks conserved residue(s) required for the propagation of feature annotation.</text>
</comment>
<evidence type="ECO:0000256" key="1">
    <source>
        <dbReference type="ARBA" id="ARBA00022450"/>
    </source>
</evidence>
<dbReference type="Pfam" id="PF16197">
    <property type="entry name" value="KAsynt_C_assoc"/>
    <property type="match status" value="1"/>
</dbReference>
<dbReference type="InterPro" id="IPR057326">
    <property type="entry name" value="KR_dom"/>
</dbReference>
<dbReference type="SMART" id="SM00827">
    <property type="entry name" value="PKS_AT"/>
    <property type="match status" value="1"/>
</dbReference>
<dbReference type="PROSITE" id="PS52019">
    <property type="entry name" value="PKS_MFAS_DH"/>
    <property type="match status" value="1"/>
</dbReference>
<evidence type="ECO:0000256" key="2">
    <source>
        <dbReference type="ARBA" id="ARBA00022553"/>
    </source>
</evidence>
<dbReference type="Pfam" id="PF21089">
    <property type="entry name" value="PKS_DH_N"/>
    <property type="match status" value="1"/>
</dbReference>
<dbReference type="PANTHER" id="PTHR43775:SF18">
    <property type="entry name" value="ENZYME, PUTATIVE (JCVI)-RELATED"/>
    <property type="match status" value="1"/>
</dbReference>
<dbReference type="InterPro" id="IPR018201">
    <property type="entry name" value="Ketoacyl_synth_AS"/>
</dbReference>
<dbReference type="GO" id="GO:0004315">
    <property type="term" value="F:3-oxoacyl-[acyl-carrier-protein] synthase activity"/>
    <property type="evidence" value="ECO:0007669"/>
    <property type="project" value="InterPro"/>
</dbReference>
<dbReference type="SUPFAM" id="SSF47336">
    <property type="entry name" value="ACP-like"/>
    <property type="match status" value="1"/>
</dbReference>
<dbReference type="InterPro" id="IPR014043">
    <property type="entry name" value="Acyl_transferase_dom"/>
</dbReference>
<dbReference type="CDD" id="cd00833">
    <property type="entry name" value="PKS"/>
    <property type="match status" value="1"/>
</dbReference>
<evidence type="ECO:0000256" key="6">
    <source>
        <dbReference type="SAM" id="MobiDB-lite"/>
    </source>
</evidence>
<dbReference type="SUPFAM" id="SSF53901">
    <property type="entry name" value="Thiolase-like"/>
    <property type="match status" value="1"/>
</dbReference>
<dbReference type="GO" id="GO:0031177">
    <property type="term" value="F:phosphopantetheine binding"/>
    <property type="evidence" value="ECO:0007669"/>
    <property type="project" value="InterPro"/>
</dbReference>
<dbReference type="Gene3D" id="3.40.366.10">
    <property type="entry name" value="Malonyl-Coenzyme A Acyl Carrier Protein, domain 2"/>
    <property type="match status" value="1"/>
</dbReference>
<dbReference type="RefSeq" id="XP_025394672.1">
    <property type="nucleotide sequence ID" value="XM_025539727.1"/>
</dbReference>
<proteinExistence type="predicted"/>
<dbReference type="InterPro" id="IPR029063">
    <property type="entry name" value="SAM-dependent_MTases_sf"/>
</dbReference>
<dbReference type="Gene3D" id="3.40.47.10">
    <property type="match status" value="1"/>
</dbReference>
<evidence type="ECO:0000256" key="3">
    <source>
        <dbReference type="ARBA" id="ARBA00022679"/>
    </source>
</evidence>
<dbReference type="InterPro" id="IPR050091">
    <property type="entry name" value="PKS_NRPS_Biosynth_Enz"/>
</dbReference>
<dbReference type="Pfam" id="PF00109">
    <property type="entry name" value="ketoacyl-synt"/>
    <property type="match status" value="1"/>
</dbReference>
<dbReference type="Gene3D" id="3.10.129.110">
    <property type="entry name" value="Polyketide synthase dehydratase"/>
    <property type="match status" value="1"/>
</dbReference>
<dbReference type="CDD" id="cd05274">
    <property type="entry name" value="KR_FAS_SDR_x"/>
    <property type="match status" value="1"/>
</dbReference>
<evidence type="ECO:0000259" key="8">
    <source>
        <dbReference type="PROSITE" id="PS52004"/>
    </source>
</evidence>
<dbReference type="EMBL" id="MSFL01000048">
    <property type="protein sequence ID" value="PWY66001.1"/>
    <property type="molecule type" value="Genomic_DNA"/>
</dbReference>
<protein>
    <submittedName>
        <fullName evidence="10">Ketoacyl-synt-domain-containing protein</fullName>
    </submittedName>
</protein>
<dbReference type="Pfam" id="PF00698">
    <property type="entry name" value="Acyl_transf_1"/>
    <property type="match status" value="1"/>
</dbReference>
<dbReference type="PANTHER" id="PTHR43775">
    <property type="entry name" value="FATTY ACID SYNTHASE"/>
    <property type="match status" value="1"/>
</dbReference>
<dbReference type="InterPro" id="IPR042104">
    <property type="entry name" value="PKS_dehydratase_sf"/>
</dbReference>
<dbReference type="STRING" id="1448321.A0A317UXI8"/>
<dbReference type="Gene3D" id="3.30.70.3290">
    <property type="match status" value="1"/>
</dbReference>
<keyword evidence="1" id="KW-0596">Phosphopantetheine</keyword>
<dbReference type="SMART" id="SM00825">
    <property type="entry name" value="PKS_KS"/>
    <property type="match status" value="1"/>
</dbReference>
<feature type="domain" description="Ketosynthase family 3 (KS3)" evidence="8">
    <location>
        <begin position="21"/>
        <end position="448"/>
    </location>
</feature>
<evidence type="ECO:0000256" key="4">
    <source>
        <dbReference type="ARBA" id="ARBA00023268"/>
    </source>
</evidence>
<reference evidence="10 11" key="1">
    <citation type="submission" date="2016-12" db="EMBL/GenBank/DDBJ databases">
        <title>The genomes of Aspergillus section Nigri reveals drivers in fungal speciation.</title>
        <authorList>
            <consortium name="DOE Joint Genome Institute"/>
            <person name="Vesth T.C."/>
            <person name="Nybo J."/>
            <person name="Theobald S."/>
            <person name="Brandl J."/>
            <person name="Frisvad J.C."/>
            <person name="Nielsen K.F."/>
            <person name="Lyhne E.K."/>
            <person name="Kogle M.E."/>
            <person name="Kuo A."/>
            <person name="Riley R."/>
            <person name="Clum A."/>
            <person name="Nolan M."/>
            <person name="Lipzen A."/>
            <person name="Salamov A."/>
            <person name="Henrissat B."/>
            <person name="Wiebenga A."/>
            <person name="De Vries R.P."/>
            <person name="Grigoriev I.V."/>
            <person name="Mortensen U.H."/>
            <person name="Andersen M.R."/>
            <person name="Baker S.E."/>
        </authorList>
    </citation>
    <scope>NUCLEOTIDE SEQUENCE [LARGE SCALE GENOMIC DNA]</scope>
    <source>
        <strain evidence="10 11">CBS 117.55</strain>
    </source>
</reference>
<dbReference type="GO" id="GO:0006633">
    <property type="term" value="P:fatty acid biosynthetic process"/>
    <property type="evidence" value="ECO:0007669"/>
    <property type="project" value="InterPro"/>
</dbReference>